<dbReference type="Proteomes" id="UP000186168">
    <property type="component" value="Unassembled WGS sequence"/>
</dbReference>
<dbReference type="AlphaFoldDB" id="A0A1R1SF82"/>
<sequence>MAASTAAASAPRRHPDFTVVDQAPLRGGVRSTPATALGVAEALRAVFSKATGLHPSWFSANGRGACPVCRGRGVIVTDLAFLDDVQTDCDACGGTRFNPTTLAATLHDRNIADLLELNAARAADLLAEHPAIARRQRHRHRRPPAHRPRRTHRRSARKRCRPTTRALRRPRRRRGNPRPHRAQPARDRPRRPRPRHRARRRVQRRDHRLPGHTGRPRHRSRVNHRPLPAGRHLRTGRRPAAHDARGRDGEAPVRTLPWTFTPL</sequence>
<comment type="caution">
    <text evidence="12">The sequence shown here is derived from an EMBL/GenBank/DDBJ whole genome shotgun (WGS) entry which is preliminary data.</text>
</comment>
<evidence type="ECO:0000256" key="6">
    <source>
        <dbReference type="ARBA" id="ARBA00022769"/>
    </source>
</evidence>
<comment type="subcellular location">
    <subcellularLocation>
        <location evidence="1">Cytoplasm</location>
    </subcellularLocation>
</comment>
<evidence type="ECO:0000256" key="4">
    <source>
        <dbReference type="ARBA" id="ARBA00022741"/>
    </source>
</evidence>
<reference evidence="12 13" key="1">
    <citation type="submission" date="2013-05" db="EMBL/GenBank/DDBJ databases">
        <title>Genome sequence of Streptomyces sparsogenes DSM 40356.</title>
        <authorList>
            <person name="Coyne S."/>
            <person name="Seebeck F.P."/>
        </authorList>
    </citation>
    <scope>NUCLEOTIDE SEQUENCE [LARGE SCALE GENOMIC DNA]</scope>
    <source>
        <strain evidence="12 13">DSM 40356</strain>
    </source>
</reference>
<dbReference type="GO" id="GO:0003677">
    <property type="term" value="F:DNA binding"/>
    <property type="evidence" value="ECO:0007669"/>
    <property type="project" value="UniProtKB-KW"/>
</dbReference>
<dbReference type="PANTHER" id="PTHR43152:SF3">
    <property type="entry name" value="UVRABC SYSTEM PROTEIN A"/>
    <property type="match status" value="1"/>
</dbReference>
<keyword evidence="9" id="KW-0238">DNA-binding</keyword>
<dbReference type="PANTHER" id="PTHR43152">
    <property type="entry name" value="UVRABC SYSTEM PROTEIN A"/>
    <property type="match status" value="1"/>
</dbReference>
<dbReference type="GO" id="GO:0006281">
    <property type="term" value="P:DNA repair"/>
    <property type="evidence" value="ECO:0007669"/>
    <property type="project" value="UniProtKB-KW"/>
</dbReference>
<dbReference type="GO" id="GO:0004518">
    <property type="term" value="F:nuclease activity"/>
    <property type="evidence" value="ECO:0007669"/>
    <property type="project" value="UniProtKB-KW"/>
</dbReference>
<evidence type="ECO:0000256" key="1">
    <source>
        <dbReference type="ARBA" id="ARBA00004496"/>
    </source>
</evidence>
<dbReference type="EMBL" id="ASQP01000321">
    <property type="protein sequence ID" value="OMI36912.1"/>
    <property type="molecule type" value="Genomic_DNA"/>
</dbReference>
<evidence type="ECO:0000313" key="13">
    <source>
        <dbReference type="Proteomes" id="UP000186168"/>
    </source>
</evidence>
<feature type="compositionally biased region" description="Basic and acidic residues" evidence="11">
    <location>
        <begin position="240"/>
        <end position="251"/>
    </location>
</feature>
<evidence type="ECO:0000256" key="11">
    <source>
        <dbReference type="SAM" id="MobiDB-lite"/>
    </source>
</evidence>
<keyword evidence="4" id="KW-0547">Nucleotide-binding</keyword>
<feature type="region of interest" description="Disordered" evidence="11">
    <location>
        <begin position="132"/>
        <end position="263"/>
    </location>
</feature>
<accession>A0A1R1SF82</accession>
<organism evidence="12 13">
    <name type="scientific">Streptomyces sparsogenes DSM 40356</name>
    <dbReference type="NCBI Taxonomy" id="1331668"/>
    <lineage>
        <taxon>Bacteria</taxon>
        <taxon>Bacillati</taxon>
        <taxon>Actinomycetota</taxon>
        <taxon>Actinomycetes</taxon>
        <taxon>Kitasatosporales</taxon>
        <taxon>Streptomycetaceae</taxon>
        <taxon>Streptomyces</taxon>
    </lineage>
</organism>
<protein>
    <submittedName>
        <fullName evidence="12">UVRA-like protein</fullName>
    </submittedName>
</protein>
<gene>
    <name evidence="12" type="ORF">SPAR_24396</name>
</gene>
<dbReference type="GO" id="GO:0005737">
    <property type="term" value="C:cytoplasm"/>
    <property type="evidence" value="ECO:0007669"/>
    <property type="project" value="UniProtKB-SubCell"/>
</dbReference>
<evidence type="ECO:0000256" key="5">
    <source>
        <dbReference type="ARBA" id="ARBA00022763"/>
    </source>
</evidence>
<dbReference type="GO" id="GO:0005524">
    <property type="term" value="F:ATP binding"/>
    <property type="evidence" value="ECO:0007669"/>
    <property type="project" value="UniProtKB-KW"/>
</dbReference>
<feature type="compositionally biased region" description="Basic residues" evidence="11">
    <location>
        <begin position="214"/>
        <end position="224"/>
    </location>
</feature>
<keyword evidence="7" id="KW-0067">ATP-binding</keyword>
<evidence type="ECO:0000256" key="3">
    <source>
        <dbReference type="ARBA" id="ARBA00022737"/>
    </source>
</evidence>
<keyword evidence="5" id="KW-0227">DNA damage</keyword>
<keyword evidence="13" id="KW-1185">Reference proteome</keyword>
<evidence type="ECO:0000256" key="7">
    <source>
        <dbReference type="ARBA" id="ARBA00022840"/>
    </source>
</evidence>
<feature type="compositionally biased region" description="Basic residues" evidence="11">
    <location>
        <begin position="132"/>
        <end position="207"/>
    </location>
</feature>
<keyword evidence="6" id="KW-0228">DNA excision</keyword>
<dbReference type="Gene3D" id="1.20.1580.10">
    <property type="entry name" value="ABC transporter ATPase like domain"/>
    <property type="match status" value="1"/>
</dbReference>
<evidence type="ECO:0000256" key="2">
    <source>
        <dbReference type="ARBA" id="ARBA00022490"/>
    </source>
</evidence>
<name>A0A1R1SF82_9ACTN</name>
<evidence type="ECO:0000256" key="9">
    <source>
        <dbReference type="ARBA" id="ARBA00023125"/>
    </source>
</evidence>
<keyword evidence="8" id="KW-0267">Excision nuclease</keyword>
<keyword evidence="10" id="KW-0234">DNA repair</keyword>
<keyword evidence="2" id="KW-0963">Cytoplasm</keyword>
<proteinExistence type="predicted"/>
<evidence type="ECO:0000256" key="10">
    <source>
        <dbReference type="ARBA" id="ARBA00023204"/>
    </source>
</evidence>
<evidence type="ECO:0000313" key="12">
    <source>
        <dbReference type="EMBL" id="OMI36912.1"/>
    </source>
</evidence>
<keyword evidence="3" id="KW-0677">Repeat</keyword>
<evidence type="ECO:0000256" key="8">
    <source>
        <dbReference type="ARBA" id="ARBA00022881"/>
    </source>
</evidence>